<dbReference type="Proteomes" id="UP000324222">
    <property type="component" value="Unassembled WGS sequence"/>
</dbReference>
<comment type="caution">
    <text evidence="3">The sequence shown here is derived from an EMBL/GenBank/DDBJ whole genome shotgun (WGS) entry which is preliminary data.</text>
</comment>
<gene>
    <name evidence="3" type="ORF">E2C01_043452</name>
</gene>
<feature type="chain" id="PRO_5022989177" evidence="2">
    <location>
        <begin position="27"/>
        <end position="121"/>
    </location>
</feature>
<sequence>MTRSHQLQCLSSVLVIFLEWKQGTEAQPSPNSKLPSPIHAPQRTLGPAHSVLGSISHHMSSLPVFHCSSSKRQMEDSDHCETYHQAKTEYQPAPHVYFKMWMMGQPHDRHSHEQLRDSTFR</sequence>
<reference evidence="3 4" key="1">
    <citation type="submission" date="2019-05" db="EMBL/GenBank/DDBJ databases">
        <title>Another draft genome of Portunus trituberculatus and its Hox gene families provides insights of decapod evolution.</title>
        <authorList>
            <person name="Jeong J.-H."/>
            <person name="Song I."/>
            <person name="Kim S."/>
            <person name="Choi T."/>
            <person name="Kim D."/>
            <person name="Ryu S."/>
            <person name="Kim W."/>
        </authorList>
    </citation>
    <scope>NUCLEOTIDE SEQUENCE [LARGE SCALE GENOMIC DNA]</scope>
    <source>
        <tissue evidence="3">Muscle</tissue>
    </source>
</reference>
<protein>
    <submittedName>
        <fullName evidence="3">Uncharacterized protein</fullName>
    </submittedName>
</protein>
<dbReference type="EMBL" id="VSRR010009010">
    <property type="protein sequence ID" value="MPC49643.1"/>
    <property type="molecule type" value="Genomic_DNA"/>
</dbReference>
<proteinExistence type="predicted"/>
<accession>A0A5B7FXD5</accession>
<evidence type="ECO:0000256" key="2">
    <source>
        <dbReference type="SAM" id="SignalP"/>
    </source>
</evidence>
<organism evidence="3 4">
    <name type="scientific">Portunus trituberculatus</name>
    <name type="common">Swimming crab</name>
    <name type="synonym">Neptunus trituberculatus</name>
    <dbReference type="NCBI Taxonomy" id="210409"/>
    <lineage>
        <taxon>Eukaryota</taxon>
        <taxon>Metazoa</taxon>
        <taxon>Ecdysozoa</taxon>
        <taxon>Arthropoda</taxon>
        <taxon>Crustacea</taxon>
        <taxon>Multicrustacea</taxon>
        <taxon>Malacostraca</taxon>
        <taxon>Eumalacostraca</taxon>
        <taxon>Eucarida</taxon>
        <taxon>Decapoda</taxon>
        <taxon>Pleocyemata</taxon>
        <taxon>Brachyura</taxon>
        <taxon>Eubrachyura</taxon>
        <taxon>Portunoidea</taxon>
        <taxon>Portunidae</taxon>
        <taxon>Portuninae</taxon>
        <taxon>Portunus</taxon>
    </lineage>
</organism>
<keyword evidence="4" id="KW-1185">Reference proteome</keyword>
<feature type="signal peptide" evidence="2">
    <location>
        <begin position="1"/>
        <end position="26"/>
    </location>
</feature>
<keyword evidence="2" id="KW-0732">Signal</keyword>
<evidence type="ECO:0000313" key="3">
    <source>
        <dbReference type="EMBL" id="MPC49643.1"/>
    </source>
</evidence>
<dbReference type="AlphaFoldDB" id="A0A5B7FXD5"/>
<evidence type="ECO:0000256" key="1">
    <source>
        <dbReference type="SAM" id="MobiDB-lite"/>
    </source>
</evidence>
<feature type="compositionally biased region" description="Polar residues" evidence="1">
    <location>
        <begin position="25"/>
        <end position="34"/>
    </location>
</feature>
<feature type="region of interest" description="Disordered" evidence="1">
    <location>
        <begin position="25"/>
        <end position="49"/>
    </location>
</feature>
<name>A0A5B7FXD5_PORTR</name>
<evidence type="ECO:0000313" key="4">
    <source>
        <dbReference type="Proteomes" id="UP000324222"/>
    </source>
</evidence>